<dbReference type="EMBL" id="JAUCFI010000003">
    <property type="protein sequence ID" value="MDM5283632.1"/>
    <property type="molecule type" value="Genomic_DNA"/>
</dbReference>
<dbReference type="RefSeq" id="WP_289349470.1">
    <property type="nucleotide sequence ID" value="NZ_JAUCFI010000003.1"/>
</dbReference>
<gene>
    <name evidence="1" type="ORF">QUF85_09955</name>
</gene>
<proteinExistence type="predicted"/>
<evidence type="ECO:0000313" key="1">
    <source>
        <dbReference type="EMBL" id="MDM5283632.1"/>
    </source>
</evidence>
<evidence type="ECO:0000313" key="2">
    <source>
        <dbReference type="Proteomes" id="UP001238973"/>
    </source>
</evidence>
<dbReference type="AlphaFoldDB" id="A0AAJ1VAV2"/>
<name>A0AAJ1VAV2_9BACI</name>
<dbReference type="Proteomes" id="UP001238973">
    <property type="component" value="Unassembled WGS sequence"/>
</dbReference>
<protein>
    <submittedName>
        <fullName evidence="1">Uncharacterized protein</fullName>
    </submittedName>
</protein>
<accession>A0AAJ1VAV2</accession>
<organism evidence="1 2">
    <name type="scientific">Peribacillus frigoritolerans</name>
    <dbReference type="NCBI Taxonomy" id="450367"/>
    <lineage>
        <taxon>Bacteria</taxon>
        <taxon>Bacillati</taxon>
        <taxon>Bacillota</taxon>
        <taxon>Bacilli</taxon>
        <taxon>Bacillales</taxon>
        <taxon>Bacillaceae</taxon>
        <taxon>Peribacillus</taxon>
    </lineage>
</organism>
<sequence>MIETVIGTVIGTAITIVVVEGIVAISSAVDSITVGGKLIQGG</sequence>
<reference evidence="1" key="1">
    <citation type="submission" date="2023-06" db="EMBL/GenBank/DDBJ databases">
        <title>Comparative genomics of Bacillaceae isolates and their secondary metabolite potential.</title>
        <authorList>
            <person name="Song L."/>
            <person name="Nielsen L.J."/>
            <person name="Mohite O."/>
            <person name="Xu X."/>
            <person name="Weber T."/>
            <person name="Kovacs A.T."/>
        </authorList>
    </citation>
    <scope>NUCLEOTIDE SEQUENCE</scope>
    <source>
        <strain evidence="1">G1S1</strain>
    </source>
</reference>
<comment type="caution">
    <text evidence="1">The sequence shown here is derived from an EMBL/GenBank/DDBJ whole genome shotgun (WGS) entry which is preliminary data.</text>
</comment>